<gene>
    <name evidence="4" type="ORF">CHC_T00009578001</name>
</gene>
<evidence type="ECO:0000256" key="1">
    <source>
        <dbReference type="ARBA" id="ARBA00006865"/>
    </source>
</evidence>
<evidence type="ECO:0000313" key="5">
    <source>
        <dbReference type="Proteomes" id="UP000012073"/>
    </source>
</evidence>
<keyword evidence="4" id="KW-0378">Hydrolase</keyword>
<dbReference type="Proteomes" id="UP000012073">
    <property type="component" value="Unassembled WGS sequence"/>
</dbReference>
<dbReference type="PROSITE" id="PS51762">
    <property type="entry name" value="GH16_2"/>
    <property type="match status" value="1"/>
</dbReference>
<dbReference type="GeneID" id="17320766"/>
<dbReference type="OrthoDB" id="4781at2759"/>
<dbReference type="RefSeq" id="XP_005713054.1">
    <property type="nucleotide sequence ID" value="XM_005712997.1"/>
</dbReference>
<dbReference type="GO" id="GO:0005975">
    <property type="term" value="P:carbohydrate metabolic process"/>
    <property type="evidence" value="ECO:0007669"/>
    <property type="project" value="InterPro"/>
</dbReference>
<dbReference type="Pfam" id="PF00722">
    <property type="entry name" value="Glyco_hydro_16"/>
    <property type="match status" value="1"/>
</dbReference>
<dbReference type="Gene3D" id="2.60.120.200">
    <property type="match status" value="1"/>
</dbReference>
<protein>
    <submittedName>
        <fullName evidence="4">Glycoside hydrolase family GH16 putative kappa-carrageenase hydrolytic cleavage of beta-1, 4-galactan linkages</fullName>
    </submittedName>
</protein>
<name>R7Q792_CHOCR</name>
<dbReference type="PANTHER" id="PTHR10963:SF55">
    <property type="entry name" value="GLYCOSIDE HYDROLASE FAMILY 16 PROTEIN"/>
    <property type="match status" value="1"/>
</dbReference>
<reference evidence="5" key="1">
    <citation type="journal article" date="2013" name="Proc. Natl. Acad. Sci. U.S.A.">
        <title>Genome structure and metabolic features in the red seaweed Chondrus crispus shed light on evolution of the Archaeplastida.</title>
        <authorList>
            <person name="Collen J."/>
            <person name="Porcel B."/>
            <person name="Carre W."/>
            <person name="Ball S.G."/>
            <person name="Chaparro C."/>
            <person name="Tonon T."/>
            <person name="Barbeyron T."/>
            <person name="Michel G."/>
            <person name="Noel B."/>
            <person name="Valentin K."/>
            <person name="Elias M."/>
            <person name="Artiguenave F."/>
            <person name="Arun A."/>
            <person name="Aury J.M."/>
            <person name="Barbosa-Neto J.F."/>
            <person name="Bothwell J.H."/>
            <person name="Bouget F.Y."/>
            <person name="Brillet L."/>
            <person name="Cabello-Hurtado F."/>
            <person name="Capella-Gutierrez S."/>
            <person name="Charrier B."/>
            <person name="Cladiere L."/>
            <person name="Cock J.M."/>
            <person name="Coelho S.M."/>
            <person name="Colleoni C."/>
            <person name="Czjzek M."/>
            <person name="Da Silva C."/>
            <person name="Delage L."/>
            <person name="Denoeud F."/>
            <person name="Deschamps P."/>
            <person name="Dittami S.M."/>
            <person name="Gabaldon T."/>
            <person name="Gachon C.M."/>
            <person name="Groisillier A."/>
            <person name="Herve C."/>
            <person name="Jabbari K."/>
            <person name="Katinka M."/>
            <person name="Kloareg B."/>
            <person name="Kowalczyk N."/>
            <person name="Labadie K."/>
            <person name="Leblanc C."/>
            <person name="Lopez P.J."/>
            <person name="McLachlan D.H."/>
            <person name="Meslet-Cladiere L."/>
            <person name="Moustafa A."/>
            <person name="Nehr Z."/>
            <person name="Nyvall Collen P."/>
            <person name="Panaud O."/>
            <person name="Partensky F."/>
            <person name="Poulain J."/>
            <person name="Rensing S.A."/>
            <person name="Rousvoal S."/>
            <person name="Samson G."/>
            <person name="Symeonidi A."/>
            <person name="Weissenbach J."/>
            <person name="Zambounis A."/>
            <person name="Wincker P."/>
            <person name="Boyen C."/>
        </authorList>
    </citation>
    <scope>NUCLEOTIDE SEQUENCE [LARGE SCALE GENOMIC DNA]</scope>
    <source>
        <strain evidence="5">cv. Stackhouse</strain>
    </source>
</reference>
<dbReference type="AlphaFoldDB" id="R7Q792"/>
<dbReference type="PANTHER" id="PTHR10963">
    <property type="entry name" value="GLYCOSYL HYDROLASE-RELATED"/>
    <property type="match status" value="1"/>
</dbReference>
<keyword evidence="5" id="KW-1185">Reference proteome</keyword>
<dbReference type="InterPro" id="IPR050546">
    <property type="entry name" value="Glycosyl_Hydrlase_16"/>
</dbReference>
<dbReference type="InterPro" id="IPR000757">
    <property type="entry name" value="Beta-glucanase-like"/>
</dbReference>
<sequence>MGFLDKIFGRKNSPHEELPSSIGPLGMPGDWQPVPELSDDFSGSALDTTKWEPFNKTWKGRAPGWFNPSNVTVSGGSLNLSSRVEEAPAGYPEKFHTFSTSFVRSKARIKYGFIEAVVQTADSVTSSSFWLVHNQQEDWNEIDVFESSQAAGHERKFHMNMHVFRKDGAKLAQTYSKPKWVQLERRMCEKALVVAVAWDEEYVTWLVEGKVVRREKNEAWNHEMWLQFDCETMGGWFGLPEVGDGRLPAVFRVFAVRTWKKA</sequence>
<dbReference type="SMR" id="R7Q792"/>
<dbReference type="KEGG" id="ccp:CHC_T00009578001"/>
<dbReference type="GO" id="GO:0004553">
    <property type="term" value="F:hydrolase activity, hydrolyzing O-glycosyl compounds"/>
    <property type="evidence" value="ECO:0007669"/>
    <property type="project" value="InterPro"/>
</dbReference>
<dbReference type="SUPFAM" id="SSF49899">
    <property type="entry name" value="Concanavalin A-like lectins/glucanases"/>
    <property type="match status" value="1"/>
</dbReference>
<evidence type="ECO:0000256" key="2">
    <source>
        <dbReference type="SAM" id="MobiDB-lite"/>
    </source>
</evidence>
<accession>R7Q792</accession>
<proteinExistence type="inferred from homology"/>
<feature type="domain" description="GH16" evidence="3">
    <location>
        <begin position="27"/>
        <end position="262"/>
    </location>
</feature>
<dbReference type="Gramene" id="CDF33251">
    <property type="protein sequence ID" value="CDF33251"/>
    <property type="gene ID" value="CHC_T00009578001"/>
</dbReference>
<evidence type="ECO:0000259" key="3">
    <source>
        <dbReference type="PROSITE" id="PS51762"/>
    </source>
</evidence>
<evidence type="ECO:0000313" key="4">
    <source>
        <dbReference type="EMBL" id="CDF33251.1"/>
    </source>
</evidence>
<feature type="region of interest" description="Disordered" evidence="2">
    <location>
        <begin position="12"/>
        <end position="39"/>
    </location>
</feature>
<dbReference type="OMA" id="HVYGVWW"/>
<dbReference type="EMBL" id="HG001638">
    <property type="protein sequence ID" value="CDF33251.1"/>
    <property type="molecule type" value="Genomic_DNA"/>
</dbReference>
<comment type="similarity">
    <text evidence="1">Belongs to the glycosyl hydrolase 16 family.</text>
</comment>
<dbReference type="InterPro" id="IPR013320">
    <property type="entry name" value="ConA-like_dom_sf"/>
</dbReference>
<organism evidence="4 5">
    <name type="scientific">Chondrus crispus</name>
    <name type="common">Carrageen Irish moss</name>
    <name type="synonym">Polymorpha crispa</name>
    <dbReference type="NCBI Taxonomy" id="2769"/>
    <lineage>
        <taxon>Eukaryota</taxon>
        <taxon>Rhodophyta</taxon>
        <taxon>Florideophyceae</taxon>
        <taxon>Rhodymeniophycidae</taxon>
        <taxon>Gigartinales</taxon>
        <taxon>Gigartinaceae</taxon>
        <taxon>Chondrus</taxon>
    </lineage>
</organism>